<protein>
    <submittedName>
        <fullName evidence="7">Delta(3,5)-Delta(2,4)-dienoyl-CoA isomerase, mitochondrial-like</fullName>
    </submittedName>
</protein>
<keyword evidence="6" id="KW-1185">Reference proteome</keyword>
<dbReference type="InterPro" id="IPR045002">
    <property type="entry name" value="Ech1-like"/>
</dbReference>
<dbReference type="InterPro" id="IPR001753">
    <property type="entry name" value="Enoyl-CoA_hydra/iso"/>
</dbReference>
<comment type="similarity">
    <text evidence="2">Belongs to the enoyl-CoA hydratase/isomerase family.</text>
</comment>
<evidence type="ECO:0000256" key="2">
    <source>
        <dbReference type="ARBA" id="ARBA00005254"/>
    </source>
</evidence>
<comment type="pathway">
    <text evidence="1">Lipid metabolism; fatty acid beta-oxidation.</text>
</comment>
<evidence type="ECO:0000256" key="5">
    <source>
        <dbReference type="ARBA" id="ARBA00023235"/>
    </source>
</evidence>
<dbReference type="Gene3D" id="3.90.226.10">
    <property type="entry name" value="2-enoyl-CoA Hydratase, Chain A, domain 1"/>
    <property type="match status" value="1"/>
</dbReference>
<evidence type="ECO:0000313" key="6">
    <source>
        <dbReference type="Proteomes" id="UP001652740"/>
    </source>
</evidence>
<dbReference type="InterPro" id="IPR029045">
    <property type="entry name" value="ClpP/crotonase-like_dom_sf"/>
</dbReference>
<dbReference type="SUPFAM" id="SSF52096">
    <property type="entry name" value="ClpP/crotonase"/>
    <property type="match status" value="1"/>
</dbReference>
<dbReference type="PANTHER" id="PTHR43149">
    <property type="entry name" value="ENOYL-COA HYDRATASE"/>
    <property type="match status" value="1"/>
</dbReference>
<evidence type="ECO:0000256" key="4">
    <source>
        <dbReference type="ARBA" id="ARBA00023098"/>
    </source>
</evidence>
<dbReference type="CDD" id="cd06558">
    <property type="entry name" value="crotonase-like"/>
    <property type="match status" value="1"/>
</dbReference>
<reference evidence="7" key="1">
    <citation type="submission" date="2025-08" db="UniProtKB">
        <authorList>
            <consortium name="RefSeq"/>
        </authorList>
    </citation>
    <scope>IDENTIFICATION</scope>
    <source>
        <tissue evidence="7">Whole larvae</tissue>
    </source>
</reference>
<dbReference type="PANTHER" id="PTHR43149:SF1">
    <property type="entry name" value="DELTA(3,5)-DELTA(2,4)-DIENOYL-COA ISOMERASE, MITOCHONDRIAL"/>
    <property type="match status" value="1"/>
</dbReference>
<keyword evidence="3" id="KW-0276">Fatty acid metabolism</keyword>
<dbReference type="Proteomes" id="UP001652740">
    <property type="component" value="Unplaced"/>
</dbReference>
<evidence type="ECO:0000256" key="1">
    <source>
        <dbReference type="ARBA" id="ARBA00005005"/>
    </source>
</evidence>
<name>A0ABM3MA23_GALME</name>
<dbReference type="RefSeq" id="XP_052747908.1">
    <property type="nucleotide sequence ID" value="XM_052891948.1"/>
</dbReference>
<proteinExistence type="inferred from homology"/>
<evidence type="ECO:0000256" key="3">
    <source>
        <dbReference type="ARBA" id="ARBA00022832"/>
    </source>
</evidence>
<gene>
    <name evidence="7" type="primary">LOC128200026</name>
</gene>
<organism evidence="6 7">
    <name type="scientific">Galleria mellonella</name>
    <name type="common">Greater wax moth</name>
    <dbReference type="NCBI Taxonomy" id="7137"/>
    <lineage>
        <taxon>Eukaryota</taxon>
        <taxon>Metazoa</taxon>
        <taxon>Ecdysozoa</taxon>
        <taxon>Arthropoda</taxon>
        <taxon>Hexapoda</taxon>
        <taxon>Insecta</taxon>
        <taxon>Pterygota</taxon>
        <taxon>Neoptera</taxon>
        <taxon>Endopterygota</taxon>
        <taxon>Lepidoptera</taxon>
        <taxon>Glossata</taxon>
        <taxon>Ditrysia</taxon>
        <taxon>Pyraloidea</taxon>
        <taxon>Pyralidae</taxon>
        <taxon>Galleriinae</taxon>
        <taxon>Galleria</taxon>
    </lineage>
</organism>
<keyword evidence="5" id="KW-0413">Isomerase</keyword>
<dbReference type="Pfam" id="PF00378">
    <property type="entry name" value="ECH_1"/>
    <property type="match status" value="1"/>
</dbReference>
<accession>A0ABM3MA23</accession>
<dbReference type="GeneID" id="128200026"/>
<evidence type="ECO:0000313" key="7">
    <source>
        <dbReference type="RefSeq" id="XP_052747908.1"/>
    </source>
</evidence>
<sequence>MASIIKSIVLNKPNKVASTLLRTYSAKADVTQYETLAVSVPKKNVFHVELNRPDKLNTFNDALWDDLTTCFKALHENPECRVVVLSGRGKHFSAGIDLKSLIKNFTKVNEIDDTARKARAYAGYIKRYQESISSLEVCAKPVLNLIHEGCIGAGVNVITAADVRYCTEDAWFQVKEVLIGVAGDTGVLQRLPKVIGSASVARELCYTARKVTAQEALSIGLVSRVFPDKDTALTEVLNIAETIASMSPVAVQAIKQNLVYSQDRTIAEGLEHICLLNAINHQSEDITKAAIAQATKTGQPDFENL</sequence>
<dbReference type="InterPro" id="IPR014748">
    <property type="entry name" value="Enoyl-CoA_hydra_C"/>
</dbReference>
<dbReference type="Gene3D" id="1.10.12.10">
    <property type="entry name" value="Lyase 2-enoyl-coa Hydratase, Chain A, domain 2"/>
    <property type="match status" value="1"/>
</dbReference>
<keyword evidence="4" id="KW-0443">Lipid metabolism</keyword>